<proteinExistence type="predicted"/>
<dbReference type="SUPFAM" id="SSF82199">
    <property type="entry name" value="SET domain"/>
    <property type="match status" value="1"/>
</dbReference>
<feature type="repeat" description="TPR" evidence="1">
    <location>
        <begin position="116"/>
        <end position="149"/>
    </location>
</feature>
<dbReference type="RefSeq" id="XP_049134409.1">
    <property type="nucleotide sequence ID" value="XM_049278452.1"/>
</dbReference>
<dbReference type="Pfam" id="PF00856">
    <property type="entry name" value="SET"/>
    <property type="match status" value="1"/>
</dbReference>
<dbReference type="Gene3D" id="2.170.270.10">
    <property type="entry name" value="SET domain"/>
    <property type="match status" value="1"/>
</dbReference>
<dbReference type="PROSITE" id="PS50280">
    <property type="entry name" value="SET"/>
    <property type="match status" value="1"/>
</dbReference>
<evidence type="ECO:0000259" key="2">
    <source>
        <dbReference type="PROSITE" id="PS50280"/>
    </source>
</evidence>
<dbReference type="SMART" id="SM00317">
    <property type="entry name" value="SET"/>
    <property type="match status" value="1"/>
</dbReference>
<evidence type="ECO:0000256" key="1">
    <source>
        <dbReference type="PROSITE-ProRule" id="PRU00339"/>
    </source>
</evidence>
<protein>
    <recommendedName>
        <fullName evidence="2">SET domain-containing protein</fullName>
    </recommendedName>
</protein>
<dbReference type="GeneID" id="73333042"/>
<dbReference type="SUPFAM" id="SSF48452">
    <property type="entry name" value="TPR-like"/>
    <property type="match status" value="1"/>
</dbReference>
<dbReference type="InterPro" id="IPR011990">
    <property type="entry name" value="TPR-like_helical_dom_sf"/>
</dbReference>
<dbReference type="Gene3D" id="1.25.40.10">
    <property type="entry name" value="Tetratricopeptide repeat domain"/>
    <property type="match status" value="1"/>
</dbReference>
<evidence type="ECO:0000313" key="4">
    <source>
        <dbReference type="Proteomes" id="UP001055115"/>
    </source>
</evidence>
<dbReference type="PROSITE" id="PS50005">
    <property type="entry name" value="TPR"/>
    <property type="match status" value="1"/>
</dbReference>
<dbReference type="PANTHER" id="PTHR47643">
    <property type="entry name" value="TPR DOMAIN PROTEIN (AFU_ORTHOLOGUE AFUA_5G12710)"/>
    <property type="match status" value="1"/>
</dbReference>
<dbReference type="Proteomes" id="UP001055115">
    <property type="component" value="Unassembled WGS sequence"/>
</dbReference>
<dbReference type="AlphaFoldDB" id="A0AA37PH53"/>
<keyword evidence="4" id="KW-1185">Reference proteome</keyword>
<organism evidence="3 4">
    <name type="scientific">Colletotrichum spaethianum</name>
    <dbReference type="NCBI Taxonomy" id="700344"/>
    <lineage>
        <taxon>Eukaryota</taxon>
        <taxon>Fungi</taxon>
        <taxon>Dikarya</taxon>
        <taxon>Ascomycota</taxon>
        <taxon>Pezizomycotina</taxon>
        <taxon>Sordariomycetes</taxon>
        <taxon>Hypocreomycetidae</taxon>
        <taxon>Glomerellales</taxon>
        <taxon>Glomerellaceae</taxon>
        <taxon>Colletotrichum</taxon>
        <taxon>Colletotrichum spaethianum species complex</taxon>
    </lineage>
</organism>
<reference evidence="3 4" key="1">
    <citation type="submission" date="2022-03" db="EMBL/GenBank/DDBJ databases">
        <title>Genome data of Colletotrichum spp.</title>
        <authorList>
            <person name="Utami Y.D."/>
            <person name="Hiruma K."/>
        </authorList>
    </citation>
    <scope>NUCLEOTIDE SEQUENCE [LARGE SCALE GENOMIC DNA]</scope>
    <source>
        <strain evidence="3 4">MAFF 239500</strain>
    </source>
</reference>
<gene>
    <name evidence="3" type="ORF">ColSpa_12240</name>
</gene>
<dbReference type="PANTHER" id="PTHR47643:SF2">
    <property type="entry name" value="TPR DOMAIN PROTEIN (AFU_ORTHOLOGUE AFUA_5G12710)"/>
    <property type="match status" value="1"/>
</dbReference>
<dbReference type="InterPro" id="IPR046341">
    <property type="entry name" value="SET_dom_sf"/>
</dbReference>
<name>A0AA37PH53_9PEZI</name>
<accession>A0AA37PH53</accession>
<dbReference type="EMBL" id="BQXU01000060">
    <property type="protein sequence ID" value="GKT52059.1"/>
    <property type="molecule type" value="Genomic_DNA"/>
</dbReference>
<dbReference type="InterPro" id="IPR019734">
    <property type="entry name" value="TPR_rpt"/>
</dbReference>
<sequence length="580" mass="65088">MDIKDVSGIEEFSAFFQQLQVTAEKARGRKGQIPHDHPLPSMLVSQFNMELIQAIAMSTIDNGRVNIKTSQVPPAYIPCSRPANELEPLSISKMRQRPEKALLDAISSRSNGIPTEKGLFREAKAYYALQQFDRCAKKLQQVLVLNPDNKDAETDLERTGRRIFEQVTGDFKWKHMHKQSEATPPMIDCATYSSPVEVRASPGRGRGLFTAKAVKTGELLLCEKAFSYVYADQNDPSSRKNVKILMNLDSKKMTMGGQATLISTIVQKLHHNPEAASHFMSLHHGDYNGVKTAQRGQLVVDTFLVERIINLNCFGAPRSTLESMKNKANQVQEDNSYTTCGIWTTASFINHSCVGNCYRSFIGDMMIVRACRDLDAGTELLFSYELPKEGADYQATQNDLKHWGFVCRCELCEEKKETSQPMFQKRQRLVRDLKNSMRACRAPAQEAKVLRLLSQVEDTYPGGKGTLRLDIWEVYLALGQKRADRGKLAEGLELMIKGLEALGFEVVAFPPGKPSGKPTLEIKKWGQVNDYLVSAFLAMFHAYKVLAPELCEVAKGYAETVYVITHGEKDTIGTLFEEFK</sequence>
<evidence type="ECO:0000313" key="3">
    <source>
        <dbReference type="EMBL" id="GKT52059.1"/>
    </source>
</evidence>
<keyword evidence="1" id="KW-0802">TPR repeat</keyword>
<dbReference type="InterPro" id="IPR001214">
    <property type="entry name" value="SET_dom"/>
</dbReference>
<feature type="domain" description="SET" evidence="2">
    <location>
        <begin position="194"/>
        <end position="385"/>
    </location>
</feature>
<comment type="caution">
    <text evidence="3">The sequence shown here is derived from an EMBL/GenBank/DDBJ whole genome shotgun (WGS) entry which is preliminary data.</text>
</comment>
<dbReference type="InterPro" id="IPR053209">
    <property type="entry name" value="Gramillin-biosynth_MTr"/>
</dbReference>